<evidence type="ECO:0000256" key="2">
    <source>
        <dbReference type="ARBA" id="ARBA00007161"/>
    </source>
</evidence>
<dbReference type="GO" id="GO:0016600">
    <property type="term" value="C:flotillin complex"/>
    <property type="evidence" value="ECO:0007669"/>
    <property type="project" value="TreeGrafter"/>
</dbReference>
<accession>F1L417</accession>
<dbReference type="GO" id="GO:0045661">
    <property type="term" value="P:regulation of myoblast differentiation"/>
    <property type="evidence" value="ECO:0007669"/>
    <property type="project" value="TreeGrafter"/>
</dbReference>
<evidence type="ECO:0000256" key="5">
    <source>
        <dbReference type="SAM" id="Coils"/>
    </source>
</evidence>
<keyword evidence="3" id="KW-0472">Membrane</keyword>
<comment type="similarity">
    <text evidence="2 4">Belongs to the band 7/mec-2 family. Flotillin subfamily.</text>
</comment>
<dbReference type="AlphaFoldDB" id="F1L417"/>
<dbReference type="SMART" id="SM00244">
    <property type="entry name" value="PHB"/>
    <property type="match status" value="1"/>
</dbReference>
<dbReference type="InterPro" id="IPR001107">
    <property type="entry name" value="Band_7"/>
</dbReference>
<evidence type="ECO:0000256" key="1">
    <source>
        <dbReference type="ARBA" id="ARBA00004370"/>
    </source>
</evidence>
<protein>
    <submittedName>
        <fullName evidence="7">Flotillin-2</fullName>
    </submittedName>
</protein>
<feature type="coiled-coil region" evidence="5">
    <location>
        <begin position="234"/>
        <end position="265"/>
    </location>
</feature>
<dbReference type="PANTHER" id="PTHR13806:SF46">
    <property type="entry name" value="FLOTILLIN-1-RELATED"/>
    <property type="match status" value="1"/>
</dbReference>
<organism evidence="7">
    <name type="scientific">Ascaris suum</name>
    <name type="common">Pig roundworm</name>
    <name type="synonym">Ascaris lumbricoides</name>
    <dbReference type="NCBI Taxonomy" id="6253"/>
    <lineage>
        <taxon>Eukaryota</taxon>
        <taxon>Metazoa</taxon>
        <taxon>Ecdysozoa</taxon>
        <taxon>Nematoda</taxon>
        <taxon>Chromadorea</taxon>
        <taxon>Rhabditida</taxon>
        <taxon>Spirurina</taxon>
        <taxon>Ascaridomorpha</taxon>
        <taxon>Ascaridoidea</taxon>
        <taxon>Ascarididae</taxon>
        <taxon>Ascaris</taxon>
    </lineage>
</organism>
<proteinExistence type="evidence at transcript level"/>
<evidence type="ECO:0000256" key="3">
    <source>
        <dbReference type="ARBA" id="ARBA00023136"/>
    </source>
</evidence>
<comment type="subcellular location">
    <subcellularLocation>
        <location evidence="1">Membrane</location>
    </subcellularLocation>
</comment>
<evidence type="ECO:0000313" key="7">
    <source>
        <dbReference type="EMBL" id="ADY44871.1"/>
    </source>
</evidence>
<evidence type="ECO:0000259" key="6">
    <source>
        <dbReference type="SMART" id="SM00244"/>
    </source>
</evidence>
<dbReference type="Pfam" id="PF01145">
    <property type="entry name" value="Band_7"/>
    <property type="match status" value="1"/>
</dbReference>
<keyword evidence="5" id="KW-0175">Coiled coil</keyword>
<dbReference type="CDD" id="cd03399">
    <property type="entry name" value="SPFH_flotillin"/>
    <property type="match status" value="1"/>
</dbReference>
<dbReference type="PANTHER" id="PTHR13806">
    <property type="entry name" value="FLOTILLIN-RELATED"/>
    <property type="match status" value="1"/>
</dbReference>
<feature type="domain" description="Band 7" evidence="6">
    <location>
        <begin position="87"/>
        <end position="269"/>
    </location>
</feature>
<dbReference type="GO" id="GO:0002020">
    <property type="term" value="F:protease binding"/>
    <property type="evidence" value="ECO:0007669"/>
    <property type="project" value="TreeGrafter"/>
</dbReference>
<dbReference type="InterPro" id="IPR036013">
    <property type="entry name" value="Band_7/SPFH_dom_sf"/>
</dbReference>
<name>F1L417_ASCSU</name>
<reference evidence="7" key="1">
    <citation type="journal article" date="2011" name="Genome Res.">
        <title>Deep small RNA sequencing from the nematode Ascaris reveals conservation, functional diversification, and novel developmental profiles.</title>
        <authorList>
            <person name="Wang J."/>
            <person name="Czech B."/>
            <person name="Crunk A."/>
            <person name="Wallace A."/>
            <person name="Mitreva M."/>
            <person name="Hannon G.J."/>
            <person name="Davis R.E."/>
        </authorList>
    </citation>
    <scope>NUCLEOTIDE SEQUENCE</scope>
</reference>
<sequence>MGNINTVGPNEALVISGGCCGSMKKKMIIGGWGWSWWCVTNVQRLSLEVMTLNPRSENVETAQGVPLTVTGVAQIKVMTDRGLLETACEQFLGKRVEHIAEVILQTLEGHLRAILGTMTVEAVYQDRDRFAQLVREVAAPDLGRMGMEIVSFTIKDVVDSVDYLESLGKAQIAAVKKDAEVGVAEANRDAGIIEAQCEKEAADAKYAVEAKIADAKKQLDIQQAEFDVTVATKKAEAELAYDLQKAKLMQAIREEEIKIDVTERRKNITLEEKEVERREKELVSMVKLPAEAEAYRMQTIAEGEKTRVVEEAKANAEATKKIGTARAVVIELVGKANAERMRSRADAYKQFGTTATTALVLDKIPEVAGNITKPLTRTREVLIVGGKDGATSTVTNLAATLPVTLKSVTGIDVNQAVMKALGSGAESK</sequence>
<dbReference type="GO" id="GO:0072659">
    <property type="term" value="P:protein localization to plasma membrane"/>
    <property type="evidence" value="ECO:0007669"/>
    <property type="project" value="TreeGrafter"/>
</dbReference>
<evidence type="ECO:0000256" key="4">
    <source>
        <dbReference type="RuleBase" id="RU366054"/>
    </source>
</evidence>
<dbReference type="SUPFAM" id="SSF117892">
    <property type="entry name" value="Band 7/SPFH domain"/>
    <property type="match status" value="1"/>
</dbReference>
<dbReference type="EMBL" id="JI170940">
    <property type="protein sequence ID" value="ADY44871.1"/>
    <property type="molecule type" value="mRNA"/>
</dbReference>
<dbReference type="GO" id="GO:0031410">
    <property type="term" value="C:cytoplasmic vesicle"/>
    <property type="evidence" value="ECO:0007669"/>
    <property type="project" value="TreeGrafter"/>
</dbReference>
<dbReference type="InterPro" id="IPR027705">
    <property type="entry name" value="Flotillin_fam"/>
</dbReference>
<dbReference type="Gene3D" id="3.30.479.30">
    <property type="entry name" value="Band 7 domain"/>
    <property type="match status" value="1"/>
</dbReference>